<keyword evidence="3" id="KW-1185">Reference proteome</keyword>
<proteinExistence type="predicted"/>
<comment type="caution">
    <text evidence="2">The sequence shown here is derived from an EMBL/GenBank/DDBJ whole genome shotgun (WGS) entry which is preliminary data.</text>
</comment>
<organism evidence="2 3">
    <name type="scientific">Saponaria officinalis</name>
    <name type="common">Common soapwort</name>
    <name type="synonym">Lychnis saponaria</name>
    <dbReference type="NCBI Taxonomy" id="3572"/>
    <lineage>
        <taxon>Eukaryota</taxon>
        <taxon>Viridiplantae</taxon>
        <taxon>Streptophyta</taxon>
        <taxon>Embryophyta</taxon>
        <taxon>Tracheophyta</taxon>
        <taxon>Spermatophyta</taxon>
        <taxon>Magnoliopsida</taxon>
        <taxon>eudicotyledons</taxon>
        <taxon>Gunneridae</taxon>
        <taxon>Pentapetalae</taxon>
        <taxon>Caryophyllales</taxon>
        <taxon>Caryophyllaceae</taxon>
        <taxon>Caryophylleae</taxon>
        <taxon>Saponaria</taxon>
    </lineage>
</organism>
<protein>
    <submittedName>
        <fullName evidence="2">Uncharacterized protein</fullName>
    </submittedName>
</protein>
<gene>
    <name evidence="2" type="ORF">RND81_11G071000</name>
</gene>
<name>A0AAW1HIZ7_SAPOF</name>
<reference evidence="2" key="1">
    <citation type="submission" date="2024-03" db="EMBL/GenBank/DDBJ databases">
        <title>WGS assembly of Saponaria officinalis var. Norfolk2.</title>
        <authorList>
            <person name="Jenkins J."/>
            <person name="Shu S."/>
            <person name="Grimwood J."/>
            <person name="Barry K."/>
            <person name="Goodstein D."/>
            <person name="Schmutz J."/>
            <person name="Leebens-Mack J."/>
            <person name="Osbourn A."/>
        </authorList>
    </citation>
    <scope>NUCLEOTIDE SEQUENCE [LARGE SCALE GENOMIC DNA]</scope>
    <source>
        <strain evidence="2">JIC</strain>
    </source>
</reference>
<evidence type="ECO:0000313" key="3">
    <source>
        <dbReference type="Proteomes" id="UP001443914"/>
    </source>
</evidence>
<dbReference type="EMBL" id="JBDFQZ010000011">
    <property type="protein sequence ID" value="KAK9676347.1"/>
    <property type="molecule type" value="Genomic_DNA"/>
</dbReference>
<evidence type="ECO:0000256" key="1">
    <source>
        <dbReference type="SAM" id="SignalP"/>
    </source>
</evidence>
<dbReference type="AlphaFoldDB" id="A0AAW1HIZ7"/>
<feature type="chain" id="PRO_5043385190" evidence="1">
    <location>
        <begin position="20"/>
        <end position="112"/>
    </location>
</feature>
<sequence length="112" mass="12054">MVHCGVDVWPMLFMRLIHCCYRLVPFCVVSCVLCHARDQAGCCVVVDGAACLCFCCEKMWRVLAPGAGCVLLCCRELLMPPVRASATGRGRGSIVLVVMTGAGRGKARESTT</sequence>
<evidence type="ECO:0000313" key="2">
    <source>
        <dbReference type="EMBL" id="KAK9676347.1"/>
    </source>
</evidence>
<dbReference type="Proteomes" id="UP001443914">
    <property type="component" value="Unassembled WGS sequence"/>
</dbReference>
<accession>A0AAW1HIZ7</accession>
<keyword evidence="1" id="KW-0732">Signal</keyword>
<feature type="signal peptide" evidence="1">
    <location>
        <begin position="1"/>
        <end position="19"/>
    </location>
</feature>